<sequence>MYEEVKYDKDENKIYVRNKDGEWLDTDKLSGGTFDQLYFVIRVALGENLLRDEKGFFILDDPFVKSDPERLNKQINMLRKIIDSGWQILYFSCKGEVKELLKKDIKEGKIQYIEVALQQ</sequence>
<evidence type="ECO:0000313" key="1">
    <source>
        <dbReference type="EMBL" id="HHF58552.1"/>
    </source>
</evidence>
<dbReference type="Gene3D" id="3.40.50.300">
    <property type="entry name" value="P-loop containing nucleotide triphosphate hydrolases"/>
    <property type="match status" value="1"/>
</dbReference>
<proteinExistence type="predicted"/>
<dbReference type="PANTHER" id="PTHR41259:SF1">
    <property type="entry name" value="DOUBLE-STRAND BREAK REPAIR RAD50 ATPASE, PUTATIVE-RELATED"/>
    <property type="match status" value="1"/>
</dbReference>
<dbReference type="EMBL" id="DRTV01000274">
    <property type="protein sequence ID" value="HHF58552.1"/>
    <property type="molecule type" value="Genomic_DNA"/>
</dbReference>
<dbReference type="InterPro" id="IPR027417">
    <property type="entry name" value="P-loop_NTPase"/>
</dbReference>
<name>A0A7C5M525_UNCW3</name>
<evidence type="ECO:0008006" key="2">
    <source>
        <dbReference type="Google" id="ProtNLM"/>
    </source>
</evidence>
<dbReference type="PANTHER" id="PTHR41259">
    <property type="entry name" value="DOUBLE-STRAND BREAK REPAIR RAD50 ATPASE, PUTATIVE-RELATED"/>
    <property type="match status" value="1"/>
</dbReference>
<dbReference type="AlphaFoldDB" id="A0A7C5M525"/>
<comment type="caution">
    <text evidence="1">The sequence shown here is derived from an EMBL/GenBank/DDBJ whole genome shotgun (WGS) entry which is preliminary data.</text>
</comment>
<dbReference type="SUPFAM" id="SSF52540">
    <property type="entry name" value="P-loop containing nucleoside triphosphate hydrolases"/>
    <property type="match status" value="1"/>
</dbReference>
<organism evidence="1">
    <name type="scientific">candidate division WOR-3 bacterium</name>
    <dbReference type="NCBI Taxonomy" id="2052148"/>
    <lineage>
        <taxon>Bacteria</taxon>
        <taxon>Bacteria division WOR-3</taxon>
    </lineage>
</organism>
<accession>A0A7C5M525</accession>
<reference evidence="1" key="1">
    <citation type="journal article" date="2020" name="mSystems">
        <title>Genome- and Community-Level Interaction Insights into Carbon Utilization and Element Cycling Functions of Hydrothermarchaeota in Hydrothermal Sediment.</title>
        <authorList>
            <person name="Zhou Z."/>
            <person name="Liu Y."/>
            <person name="Xu W."/>
            <person name="Pan J."/>
            <person name="Luo Z.H."/>
            <person name="Li M."/>
        </authorList>
    </citation>
    <scope>NUCLEOTIDE SEQUENCE [LARGE SCALE GENOMIC DNA]</scope>
    <source>
        <strain evidence="1">HyVt-94</strain>
    </source>
</reference>
<gene>
    <name evidence="1" type="ORF">ENL41_03910</name>
</gene>
<dbReference type="Proteomes" id="UP000886014">
    <property type="component" value="Unassembled WGS sequence"/>
</dbReference>
<protein>
    <recommendedName>
        <fullName evidence="2">ATPase AAA-type core domain-containing protein</fullName>
    </recommendedName>
</protein>